<dbReference type="FunFam" id="1.25.10.10:FF:000302">
    <property type="entry name" value="Anaphase-promoting complex subunit 1"/>
    <property type="match status" value="1"/>
</dbReference>
<dbReference type="InterPro" id="IPR046794">
    <property type="entry name" value="Apc1_MidN"/>
</dbReference>
<dbReference type="InterPro" id="IPR024990">
    <property type="entry name" value="Apc1"/>
</dbReference>
<dbReference type="Gene3D" id="1.25.10.10">
    <property type="entry name" value="Leucine-rich Repeat Variant"/>
    <property type="match status" value="2"/>
</dbReference>
<dbReference type="GO" id="GO:0005759">
    <property type="term" value="C:mitochondrial matrix"/>
    <property type="evidence" value="ECO:0007669"/>
    <property type="project" value="UniProtKB-SubCell"/>
</dbReference>
<dbReference type="InterPro" id="IPR009100">
    <property type="entry name" value="AcylCoA_DH/oxidase_NM_dom_sf"/>
</dbReference>
<dbReference type="GO" id="GO:0003853">
    <property type="term" value="F:short-chain 2-methyl fatty acyl-CoA dehydrogenase activity"/>
    <property type="evidence" value="ECO:0007669"/>
    <property type="project" value="UniProtKB-EC"/>
</dbReference>
<comment type="catalytic activity">
    <reaction evidence="28">
        <text>butanoyl-CoA + oxidized [electron-transfer flavoprotein] + H(+) = (2E)-butenoyl-CoA + reduced [electron-transfer flavoprotein]</text>
        <dbReference type="Rhea" id="RHEA:24004"/>
        <dbReference type="Rhea" id="RHEA-COMP:10685"/>
        <dbReference type="Rhea" id="RHEA-COMP:10686"/>
        <dbReference type="ChEBI" id="CHEBI:15378"/>
        <dbReference type="ChEBI" id="CHEBI:57332"/>
        <dbReference type="ChEBI" id="CHEBI:57371"/>
        <dbReference type="ChEBI" id="CHEBI:57692"/>
        <dbReference type="ChEBI" id="CHEBI:58307"/>
    </reaction>
    <physiologicalReaction direction="left-to-right" evidence="28">
        <dbReference type="Rhea" id="RHEA:24005"/>
    </physiologicalReaction>
</comment>
<dbReference type="GO" id="GO:0050660">
    <property type="term" value="F:flavin adenine dinucleotide binding"/>
    <property type="evidence" value="ECO:0007669"/>
    <property type="project" value="InterPro"/>
</dbReference>
<dbReference type="Gene3D" id="2.40.110.10">
    <property type="entry name" value="Butyryl-CoA Dehydrogenase, subunit A, domain 2"/>
    <property type="match status" value="1"/>
</dbReference>
<evidence type="ECO:0000256" key="5">
    <source>
        <dbReference type="ARBA" id="ARBA00010547"/>
    </source>
</evidence>
<evidence type="ECO:0000256" key="31">
    <source>
        <dbReference type="ARBA" id="ARBA00051903"/>
    </source>
</evidence>
<name>A0A7R9DZG8_9NEOP</name>
<comment type="similarity">
    <text evidence="5">Belongs to the APC1 family.</text>
</comment>
<evidence type="ECO:0000256" key="24">
    <source>
        <dbReference type="ARBA" id="ARBA00042821"/>
    </source>
</evidence>
<dbReference type="CDD" id="cd01158">
    <property type="entry name" value="SCAD_SBCAD"/>
    <property type="match status" value="1"/>
</dbReference>
<evidence type="ECO:0000256" key="11">
    <source>
        <dbReference type="ARBA" id="ARBA00022776"/>
    </source>
</evidence>
<keyword evidence="15" id="KW-0007">Acetylation</keyword>
<evidence type="ECO:0000256" key="1">
    <source>
        <dbReference type="ARBA" id="ARBA00001974"/>
    </source>
</evidence>
<organism evidence="40">
    <name type="scientific">Timema monikensis</name>
    <dbReference type="NCBI Taxonomy" id="170555"/>
    <lineage>
        <taxon>Eukaryota</taxon>
        <taxon>Metazoa</taxon>
        <taxon>Ecdysozoa</taxon>
        <taxon>Arthropoda</taxon>
        <taxon>Hexapoda</taxon>
        <taxon>Insecta</taxon>
        <taxon>Pterygota</taxon>
        <taxon>Neoptera</taxon>
        <taxon>Polyneoptera</taxon>
        <taxon>Phasmatodea</taxon>
        <taxon>Timematodea</taxon>
        <taxon>Timematoidea</taxon>
        <taxon>Timematidae</taxon>
        <taxon>Timema</taxon>
    </lineage>
</organism>
<keyword evidence="9" id="KW-0285">Flavoprotein</keyword>
<dbReference type="InterPro" id="IPR048971">
    <property type="entry name" value="Apc1_3rd"/>
</dbReference>
<dbReference type="PROSITE" id="PS00073">
    <property type="entry name" value="ACYL_COA_DH_2"/>
    <property type="match status" value="1"/>
</dbReference>
<dbReference type="InterPro" id="IPR006091">
    <property type="entry name" value="Acyl-CoA_Oxase/DH_mid-dom"/>
</dbReference>
<dbReference type="Pfam" id="PF20518">
    <property type="entry name" value="Apc1_MidN"/>
    <property type="match status" value="1"/>
</dbReference>
<dbReference type="Pfam" id="PF12859">
    <property type="entry name" value="ANAPC1"/>
    <property type="match status" value="2"/>
</dbReference>
<evidence type="ECO:0000256" key="21">
    <source>
        <dbReference type="ARBA" id="ARBA00039036"/>
    </source>
</evidence>
<evidence type="ECO:0000259" key="35">
    <source>
        <dbReference type="Pfam" id="PF02771"/>
    </source>
</evidence>
<dbReference type="EC" id="1.3.8.5" evidence="21"/>
<dbReference type="Gene3D" id="1.20.140.10">
    <property type="entry name" value="Butyryl-CoA Dehydrogenase, subunit A, domain 3"/>
    <property type="match status" value="1"/>
</dbReference>
<comment type="pathway">
    <text evidence="20">Amino-acid degradation; L-isoleucine degradation.</text>
</comment>
<dbReference type="InterPro" id="IPR009075">
    <property type="entry name" value="AcylCo_DH/oxidase_C"/>
</dbReference>
<keyword evidence="17" id="KW-0443">Lipid metabolism</keyword>
<dbReference type="GO" id="GO:0031145">
    <property type="term" value="P:anaphase-promoting complex-dependent catabolic process"/>
    <property type="evidence" value="ECO:0007669"/>
    <property type="project" value="TreeGrafter"/>
</dbReference>
<feature type="domain" description="Anaphase-promoting complex subunit 1 N-terminal" evidence="36">
    <location>
        <begin position="654"/>
        <end position="732"/>
    </location>
</feature>
<dbReference type="Pfam" id="PF02771">
    <property type="entry name" value="Acyl-CoA_dh_N"/>
    <property type="match status" value="1"/>
</dbReference>
<dbReference type="FunFam" id="1.10.540.10:FF:000012">
    <property type="entry name" value="Acyl-CoA dehydrogenase short/branched chain"/>
    <property type="match status" value="1"/>
</dbReference>
<dbReference type="FunFam" id="2.40.110.10:FF:000001">
    <property type="entry name" value="Acyl-CoA dehydrogenase, mitochondrial"/>
    <property type="match status" value="1"/>
</dbReference>
<evidence type="ECO:0000259" key="39">
    <source>
        <dbReference type="Pfam" id="PF21282"/>
    </source>
</evidence>
<keyword evidence="12" id="KW-0274">FAD</keyword>
<feature type="domain" description="Anaphase-promoting complex subunit 1 C-terminal" evidence="37">
    <location>
        <begin position="1810"/>
        <end position="1959"/>
    </location>
</feature>
<keyword evidence="11" id="KW-0498">Mitosis</keyword>
<dbReference type="GO" id="GO:0070979">
    <property type="term" value="P:protein K11-linked ubiquitination"/>
    <property type="evidence" value="ECO:0007669"/>
    <property type="project" value="TreeGrafter"/>
</dbReference>
<dbReference type="GO" id="GO:0006631">
    <property type="term" value="P:fatty acid metabolic process"/>
    <property type="evidence" value="ECO:0007669"/>
    <property type="project" value="UniProtKB-KW"/>
</dbReference>
<keyword evidence="14" id="KW-0809">Transit peptide</keyword>
<feature type="domain" description="Anaphase-promoting complex subunit 1 beta-sandwich" evidence="39">
    <location>
        <begin position="1759"/>
        <end position="1808"/>
    </location>
</feature>
<evidence type="ECO:0000256" key="4">
    <source>
        <dbReference type="ARBA" id="ARBA00009347"/>
    </source>
</evidence>
<comment type="catalytic activity">
    <reaction evidence="25">
        <text>2-methylbutanoyl-CoA + oxidized [electron-transfer flavoprotein] + H(+) = (2E)-2-methylbut-2-enoyl-CoA + reduced [electron-transfer flavoprotein]</text>
        <dbReference type="Rhea" id="RHEA:43780"/>
        <dbReference type="Rhea" id="RHEA-COMP:10685"/>
        <dbReference type="Rhea" id="RHEA-COMP:10686"/>
        <dbReference type="ChEBI" id="CHEBI:15378"/>
        <dbReference type="ChEBI" id="CHEBI:57336"/>
        <dbReference type="ChEBI" id="CHEBI:57337"/>
        <dbReference type="ChEBI" id="CHEBI:57692"/>
        <dbReference type="ChEBI" id="CHEBI:58307"/>
        <dbReference type="EC" id="1.3.8.5"/>
    </reaction>
    <physiologicalReaction direction="left-to-right" evidence="25">
        <dbReference type="Rhea" id="RHEA:43781"/>
    </physiologicalReaction>
</comment>
<evidence type="ECO:0000256" key="19">
    <source>
        <dbReference type="ARBA" id="ARBA00023306"/>
    </source>
</evidence>
<sequence>MVSLVLTDSSQLTSDSQHLANAWSNTLLVLDETADEGEIKVRISVGCKEDLKLDCLVVYKLVYCECDTLDMGVEEFVPHGRQQMKRHPGEVVMSYLQPNLHAESFLSDRLSQVAISEKPQGRTPLVASVFKPIFQLVERWILRGSSDGDAQCEEELFIKDKTAVWSRGAYSGLQSGDCSTVLCCYTCETPIKHALWCTFHAGMTEKTVLDTTEQISDEPKGVLMPSICLVDSDFIKIFSSDGEDYVACQQFQVSNVWACKYGLILERAIKSAGLDKSNAENSSDPEAVQLPNIFSLVHPLDEITPVLGRHNVLSYMSNTSQKIVFVGENPSICMTYDSKTGLHSVWKIRRANLDECHAACGFDEAENSPEQSSSCIFPYTSSLRQSLGTVKPLSHFTGTAHDVTRGSPFSNTSPQNSARSQSPLGNFLRTMSPRMGVTPSPPTGLFRPPHQNMLANTRLSHSTSPGSPGTLGSLADARLMTSQVVDQGEPRPLFPDLCFQHMWTESFNMPRDAVCVGSATKVFLSTDQVGQTYLCFLDLNLIVIVDLKGGLVLYSGASMVGKVHVGGIPSALATSSYLSLNLGSQFGSPFQKRSSLLTSSLLLSSRPASSLEPRFDDAVHLLSPVSPVDTPHEDDGVGHFALSTPRSGQLAALRDSVGSRVTLEYSDGSMFRIALPQICSSPMVSQCLTTLKQVLQRDLAMQVVTKWYGVRNAPGTQDISPNQEWQLFSATLLELVGYEVDKLPGTYHTSDDSNSSSVRPMKKQRSSNSGSESDWEYLLGSAHHRALAQGIEAVLGLHPPPVSLPADSEPVPTGQVNSTAPLFTSMPLVLFSLHLLYEDLKLNVLLVESLPSLAKLLHQLASDLRLNEYSHHYWKDFPYDCPLSSWKESQILETELKKLALPNFMTAEPPDLFHHVYSLLKKHKVPPFPYISRLNRKTRNIVQLTALMMYGIEDPTIQLESFIQTIVPPGRAGEHQEVLSSRNINPSSTYSMPHRAVLLMVEMGMTRRDLQILPGGIALLLNDIIHQSRAAPPSDWPEAAYRLIIRQDLAAQCNSGGSWVDINNIRRGRNSVPATKLPDGEQDDGMEGMDIEILKLRFCKDHRVAEVRRLLQSAQPVNICVPQRPDVSDHEFIEEKEKHLYALCTRTMALPVGRGMFTLRTASPVVTEPLPIPRLCLSGRSAPQGTTVDLSHIDVVPNMNMWPSFHNGVAAGLRIATNASDIDSTWIVFNKPKGTSEVPAEHAGFLMALGLNGHLHHLVEWNTYEYLVKCHEMTSVGLLLGMAATMRGTMDMSTTKLMSIHVEALLPPTSIELDIPQNIQIAALVGIGFVYEGTAHRHMAEVLLSEIGRPPGPEMENSVDRESYSLAAGLALGLVVLGKGSQLCGLGDLAIPDTLHYYMVGGHRRPLTGSQKEKYKSPSYQIREGDSVNIDVTSPGATLALGMMYFNSGNVAVAEWMKSPDTQYLLDFVRPDFLLLRIVSRALILWDDIMPTCSWVESNVPQSIVPYCLVKPRPGMPDNIDYETMNQAYCNILAGACMAVGLRFAGSANNEAFKTLFKYAKMFTSLLAKSIAELAGKSTIETSLNVIVLSMAMVMAGSGELEVLRMCRYLRSRVGPTNSVVTYGSQLATHMSLGLLFLGGGRYTLSTSPSAVAAMICAFFPKFPTHSNDNRSLTKWLNRLIKGEFVFVAFSAGLSVEVSSIISVYIQPSILIKTNLSSLADDKLTPLDSTQYQRSSFRERLSYHLQAFRHLYVLAVQPRLLVPRDIDAGNLCYVHLNVVYLDTPHYKNHSTRLRAPCLLPELNKLKQAESISSFSSDPALVNFTQYFLKGSGLEGSSCVEQRHLHLLTMLVYKCVTQDKLSILPVWVTLFKALWSVHTNPSVLLTWQLKLLSTQTMIQTRSQLVAPELALSVQQCVTSLIEVHQSELKKLLKQYLNNEHLRNCDRLPYLTTYLAFYDFPSVHKLSSLIKGAYSPRNFKRARAYRSRAFKIPGAYRPRNFKKAREREHESDNPDFLWILKVPTILGNESRWFHQKKLAHLCHCRCFSQGTQELHSPPLTKLTEDERIMKESVSKLATQKIAPLVKKMDDECRMDPEVVQALFDNGLMGIEIGTEYGGTGSTFFSSILVVEELSKVDPSVSLYVDIHNTLVNALIMKIGTPEQKQRYLPRLAQDTGGCFCLSEAQSGSDAFAMKTVAKKTGSDYIINGTKMWISNADIGGVFLVMANADPSAGYKGITCFIVDRDSPGLSIGKRENKLGLKASGTCVVHFDNVRVPESNILGEFGKGYKYAAGFLNEGRIGIGAQMLGLAQGCLDATIPYTLERIQFGKKIYSFQSMQHQIAEVSTQVEAARLLVYNAARLQEAGLPFVKQACMAKYFAAEVAATTTRKCIDWMGGIGFTKDYPQEKFYRDSKIGSIYEGTGNMQLSTIAKYIEKEYSV</sequence>
<comment type="catalytic activity">
    <reaction evidence="29">
        <text>hexanoyl-CoA + oxidized [electron-transfer flavoprotein] + H(+) = (2E)-hexenoyl-CoA + reduced [electron-transfer flavoprotein]</text>
        <dbReference type="Rhea" id="RHEA:43464"/>
        <dbReference type="Rhea" id="RHEA-COMP:10685"/>
        <dbReference type="Rhea" id="RHEA-COMP:10686"/>
        <dbReference type="ChEBI" id="CHEBI:15378"/>
        <dbReference type="ChEBI" id="CHEBI:57692"/>
        <dbReference type="ChEBI" id="CHEBI:58307"/>
        <dbReference type="ChEBI" id="CHEBI:62077"/>
        <dbReference type="ChEBI" id="CHEBI:62620"/>
    </reaction>
    <physiologicalReaction direction="left-to-right" evidence="29">
        <dbReference type="Rhea" id="RHEA:43465"/>
    </physiologicalReaction>
</comment>
<dbReference type="PROSITE" id="PS00072">
    <property type="entry name" value="ACYL_COA_DH_1"/>
    <property type="match status" value="1"/>
</dbReference>
<dbReference type="FunFam" id="1.20.140.10:FF:000002">
    <property type="entry name" value="Acyl-CoA dehydrogenase short/branched chain"/>
    <property type="match status" value="1"/>
</dbReference>
<evidence type="ECO:0000256" key="20">
    <source>
        <dbReference type="ARBA" id="ARBA00037895"/>
    </source>
</evidence>
<dbReference type="SUPFAM" id="SSF47203">
    <property type="entry name" value="Acyl-CoA dehydrogenase C-terminal domain-like"/>
    <property type="match status" value="1"/>
</dbReference>
<evidence type="ECO:0000256" key="29">
    <source>
        <dbReference type="ARBA" id="ARBA00049192"/>
    </source>
</evidence>
<evidence type="ECO:0000256" key="14">
    <source>
        <dbReference type="ARBA" id="ARBA00022946"/>
    </source>
</evidence>
<accession>A0A7R9DZG8</accession>
<evidence type="ECO:0000256" key="26">
    <source>
        <dbReference type="ARBA" id="ARBA00048307"/>
    </source>
</evidence>
<comment type="subunit">
    <text evidence="6">Homotetramer.</text>
</comment>
<evidence type="ECO:0000256" key="9">
    <source>
        <dbReference type="ARBA" id="ARBA00022630"/>
    </source>
</evidence>
<dbReference type="InterPro" id="IPR049255">
    <property type="entry name" value="Apc1_N"/>
</dbReference>
<evidence type="ECO:0000256" key="16">
    <source>
        <dbReference type="ARBA" id="ARBA00023002"/>
    </source>
</evidence>
<dbReference type="InterPro" id="IPR036250">
    <property type="entry name" value="AcylCo_DH-like_C"/>
</dbReference>
<dbReference type="GO" id="GO:0046395">
    <property type="term" value="P:carboxylic acid catabolic process"/>
    <property type="evidence" value="ECO:0007669"/>
    <property type="project" value="UniProtKB-ARBA"/>
</dbReference>
<keyword evidence="18" id="KW-0496">Mitochondrion</keyword>
<proteinExistence type="inferred from homology"/>
<dbReference type="Pfam" id="PF02770">
    <property type="entry name" value="Acyl-CoA_dh_M"/>
    <property type="match status" value="1"/>
</dbReference>
<feature type="compositionally biased region" description="Polar residues" evidence="32">
    <location>
        <begin position="407"/>
        <end position="422"/>
    </location>
</feature>
<evidence type="ECO:0000256" key="8">
    <source>
        <dbReference type="ARBA" id="ARBA00022618"/>
    </source>
</evidence>
<evidence type="ECO:0000256" key="25">
    <source>
        <dbReference type="ARBA" id="ARBA00048235"/>
    </source>
</evidence>
<evidence type="ECO:0000256" key="7">
    <source>
        <dbReference type="ARBA" id="ARBA00022553"/>
    </source>
</evidence>
<dbReference type="Pfam" id="PF00441">
    <property type="entry name" value="Acyl-CoA_dh_1"/>
    <property type="match status" value="1"/>
</dbReference>
<dbReference type="GO" id="GO:0051301">
    <property type="term" value="P:cell division"/>
    <property type="evidence" value="ECO:0007669"/>
    <property type="project" value="UniProtKB-KW"/>
</dbReference>
<dbReference type="InterPro" id="IPR011989">
    <property type="entry name" value="ARM-like"/>
</dbReference>
<evidence type="ECO:0000259" key="37">
    <source>
        <dbReference type="Pfam" id="PF18122"/>
    </source>
</evidence>
<feature type="region of interest" description="Disordered" evidence="32">
    <location>
        <begin position="399"/>
        <end position="422"/>
    </location>
</feature>
<evidence type="ECO:0000256" key="10">
    <source>
        <dbReference type="ARBA" id="ARBA00022737"/>
    </source>
</evidence>
<evidence type="ECO:0000256" key="32">
    <source>
        <dbReference type="SAM" id="MobiDB-lite"/>
    </source>
</evidence>
<evidence type="ECO:0000259" key="33">
    <source>
        <dbReference type="Pfam" id="PF00441"/>
    </source>
</evidence>
<evidence type="ECO:0000256" key="12">
    <source>
        <dbReference type="ARBA" id="ARBA00022827"/>
    </source>
</evidence>
<evidence type="ECO:0000259" key="34">
    <source>
        <dbReference type="Pfam" id="PF02770"/>
    </source>
</evidence>
<comment type="catalytic activity">
    <reaction evidence="26">
        <text>valproyl-CoA + oxidized [electron-transfer flavoprotein] + H(+) = (2E)-2-propylpent-2-enoyl-CoA + reduced [electron-transfer flavoprotein]</text>
        <dbReference type="Rhea" id="RHEA:65344"/>
        <dbReference type="Rhea" id="RHEA-COMP:10685"/>
        <dbReference type="Rhea" id="RHEA-COMP:10686"/>
        <dbReference type="ChEBI" id="CHEBI:15378"/>
        <dbReference type="ChEBI" id="CHEBI:57692"/>
        <dbReference type="ChEBI" id="CHEBI:58307"/>
        <dbReference type="ChEBI" id="CHEBI:156457"/>
        <dbReference type="ChEBI" id="CHEBI:156458"/>
    </reaction>
    <physiologicalReaction direction="left-to-right" evidence="26">
        <dbReference type="Rhea" id="RHEA:65345"/>
    </physiologicalReaction>
</comment>
<evidence type="ECO:0000256" key="13">
    <source>
        <dbReference type="ARBA" id="ARBA00022832"/>
    </source>
</evidence>
<comment type="catalytic activity">
    <reaction evidence="27">
        <text>(2R)-2-methylbutanoyl-CoA + oxidized [electron-transfer flavoprotein] + H(+) = ethylacryloyl-CoA + reduced [electron-transfer flavoprotein]</text>
        <dbReference type="Rhea" id="RHEA:65296"/>
        <dbReference type="Rhea" id="RHEA-COMP:10685"/>
        <dbReference type="Rhea" id="RHEA-COMP:10686"/>
        <dbReference type="ChEBI" id="CHEBI:15378"/>
        <dbReference type="ChEBI" id="CHEBI:57692"/>
        <dbReference type="ChEBI" id="CHEBI:58307"/>
        <dbReference type="ChEBI" id="CHEBI:156439"/>
        <dbReference type="ChEBI" id="CHEBI:156440"/>
    </reaction>
    <physiologicalReaction direction="left-to-right" evidence="27">
        <dbReference type="Rhea" id="RHEA:65297"/>
    </physiologicalReaction>
</comment>
<evidence type="ECO:0000259" key="36">
    <source>
        <dbReference type="Pfam" id="PF12859"/>
    </source>
</evidence>
<evidence type="ECO:0000256" key="22">
    <source>
        <dbReference type="ARBA" id="ARBA00039850"/>
    </source>
</evidence>
<keyword evidence="19" id="KW-0131">Cell cycle</keyword>
<evidence type="ECO:0000256" key="28">
    <source>
        <dbReference type="ARBA" id="ARBA00049096"/>
    </source>
</evidence>
<protein>
    <recommendedName>
        <fullName evidence="22">Short/branched chain specific acyl-CoA dehydrogenase, mitochondrial</fullName>
        <ecNumber evidence="21">1.3.8.5</ecNumber>
    </recommendedName>
    <alternativeName>
        <fullName evidence="24">2-methyl branched chain acyl-CoA dehydrogenase</fullName>
    </alternativeName>
    <alternativeName>
        <fullName evidence="23">2-methylbutyryl-coenzyme A dehydrogenase</fullName>
    </alternativeName>
</protein>
<comment type="catalytic activity">
    <reaction evidence="31">
        <text>2-methylpropanoyl-CoA + oxidized [electron-transfer flavoprotein] + H(+) = 2-methylpropenoyl-CoA + reduced [electron-transfer flavoprotein]</text>
        <dbReference type="Rhea" id="RHEA:44180"/>
        <dbReference type="Rhea" id="RHEA-COMP:10685"/>
        <dbReference type="Rhea" id="RHEA-COMP:10686"/>
        <dbReference type="ChEBI" id="CHEBI:15378"/>
        <dbReference type="ChEBI" id="CHEBI:57338"/>
        <dbReference type="ChEBI" id="CHEBI:57692"/>
        <dbReference type="ChEBI" id="CHEBI:58307"/>
        <dbReference type="ChEBI" id="CHEBI:62500"/>
    </reaction>
    <physiologicalReaction direction="left-to-right" evidence="31">
        <dbReference type="Rhea" id="RHEA:44181"/>
    </physiologicalReaction>
</comment>
<evidence type="ECO:0000256" key="23">
    <source>
        <dbReference type="ARBA" id="ARBA00041537"/>
    </source>
</evidence>
<dbReference type="SUPFAM" id="SSF56645">
    <property type="entry name" value="Acyl-CoA dehydrogenase NM domain-like"/>
    <property type="match status" value="1"/>
</dbReference>
<evidence type="ECO:0000256" key="6">
    <source>
        <dbReference type="ARBA" id="ARBA00011881"/>
    </source>
</evidence>
<dbReference type="GO" id="GO:0060090">
    <property type="term" value="F:molecular adaptor activity"/>
    <property type="evidence" value="ECO:0007669"/>
    <property type="project" value="TreeGrafter"/>
</dbReference>
<keyword evidence="10" id="KW-0677">Repeat</keyword>
<dbReference type="Pfam" id="PF18122">
    <property type="entry name" value="APC1_C"/>
    <property type="match status" value="1"/>
</dbReference>
<reference evidence="40" key="1">
    <citation type="submission" date="2020-11" db="EMBL/GenBank/DDBJ databases">
        <authorList>
            <person name="Tran Van P."/>
        </authorList>
    </citation>
    <scope>NUCLEOTIDE SEQUENCE</scope>
</reference>
<gene>
    <name evidence="40" type="ORF">TMSB3V08_LOCUS1178</name>
</gene>
<evidence type="ECO:0000256" key="27">
    <source>
        <dbReference type="ARBA" id="ARBA00048592"/>
    </source>
</evidence>
<comment type="cofactor">
    <cofactor evidence="1">
        <name>FAD</name>
        <dbReference type="ChEBI" id="CHEBI:57692"/>
    </cofactor>
</comment>
<dbReference type="PANTHER" id="PTHR12827">
    <property type="entry name" value="MEIOTIC CHECKPOINT REGULATOR TSG24 FAMILY MEMBER"/>
    <property type="match status" value="1"/>
</dbReference>
<dbReference type="GO" id="GO:0005680">
    <property type="term" value="C:anaphase-promoting complex"/>
    <property type="evidence" value="ECO:0007669"/>
    <property type="project" value="InterPro"/>
</dbReference>
<dbReference type="InterPro" id="IPR037069">
    <property type="entry name" value="AcylCoA_DH/ox_N_sf"/>
</dbReference>
<evidence type="ECO:0000256" key="15">
    <source>
        <dbReference type="ARBA" id="ARBA00022990"/>
    </source>
</evidence>
<comment type="similarity">
    <text evidence="4">Belongs to the acyl-CoA dehydrogenase family.</text>
</comment>
<dbReference type="InterPro" id="IPR006089">
    <property type="entry name" value="Acyl-CoA_DH_CS"/>
</dbReference>
<feature type="domain" description="Acyl-CoA dehydrogenase/oxidase N-terminal" evidence="35">
    <location>
        <begin position="2061"/>
        <end position="2171"/>
    </location>
</feature>
<evidence type="ECO:0000256" key="18">
    <source>
        <dbReference type="ARBA" id="ARBA00023128"/>
    </source>
</evidence>
<comment type="catalytic activity">
    <reaction evidence="30">
        <text>(2S)-2-methylbutanoyl-CoA + oxidized [electron-transfer flavoprotein] + H(+) = (2E)-2-methylbut-2-enoyl-CoA + reduced [electron-transfer flavoprotein]</text>
        <dbReference type="Rhea" id="RHEA:48256"/>
        <dbReference type="Rhea" id="RHEA-COMP:10685"/>
        <dbReference type="Rhea" id="RHEA-COMP:10686"/>
        <dbReference type="ChEBI" id="CHEBI:15378"/>
        <dbReference type="ChEBI" id="CHEBI:57337"/>
        <dbReference type="ChEBI" id="CHEBI:57692"/>
        <dbReference type="ChEBI" id="CHEBI:58307"/>
        <dbReference type="ChEBI" id="CHEBI:88166"/>
    </reaction>
    <physiologicalReaction direction="left-to-right" evidence="30">
        <dbReference type="Rhea" id="RHEA:48257"/>
    </physiologicalReaction>
</comment>
<dbReference type="InterPro" id="IPR013786">
    <property type="entry name" value="AcylCoA_DH/ox_N"/>
</dbReference>
<dbReference type="InterPro" id="IPR046373">
    <property type="entry name" value="Acyl-CoA_Oxase/DH_mid-dom_sf"/>
</dbReference>
<feature type="region of interest" description="Disordered" evidence="32">
    <location>
        <begin position="747"/>
        <end position="772"/>
    </location>
</feature>
<keyword evidence="13" id="KW-0276">Fatty acid metabolism</keyword>
<evidence type="ECO:0000313" key="40">
    <source>
        <dbReference type="EMBL" id="CAD7424220.1"/>
    </source>
</evidence>
<feature type="domain" description="Anaphase-promoting complex subunit 1 middle" evidence="38">
    <location>
        <begin position="735"/>
        <end position="1050"/>
    </location>
</feature>
<feature type="domain" description="Anaphase-promoting complex subunit 1 N-terminal" evidence="36">
    <location>
        <begin position="146"/>
        <end position="271"/>
    </location>
</feature>
<evidence type="ECO:0000256" key="30">
    <source>
        <dbReference type="ARBA" id="ARBA00049552"/>
    </source>
</evidence>
<comment type="subcellular location">
    <subcellularLocation>
        <location evidence="2">Mitochondrion matrix</location>
    </subcellularLocation>
</comment>
<dbReference type="PANTHER" id="PTHR12827:SF3">
    <property type="entry name" value="ANAPHASE-PROMOTING COMPLEX SUBUNIT 1"/>
    <property type="match status" value="1"/>
</dbReference>
<feature type="domain" description="Acyl-CoA oxidase/dehydrogenase middle" evidence="34">
    <location>
        <begin position="2176"/>
        <end position="2271"/>
    </location>
</feature>
<dbReference type="GO" id="GO:0007091">
    <property type="term" value="P:metaphase/anaphase transition of mitotic cell cycle"/>
    <property type="evidence" value="ECO:0007669"/>
    <property type="project" value="TreeGrafter"/>
</dbReference>
<dbReference type="Pfam" id="PF21282">
    <property type="entry name" value="APC1_3rd"/>
    <property type="match status" value="1"/>
</dbReference>
<keyword evidence="7" id="KW-0597">Phosphoprotein</keyword>
<dbReference type="EMBL" id="OB792768">
    <property type="protein sequence ID" value="CAD7424220.1"/>
    <property type="molecule type" value="Genomic_DNA"/>
</dbReference>
<keyword evidence="8" id="KW-0132">Cell division</keyword>
<evidence type="ECO:0000256" key="17">
    <source>
        <dbReference type="ARBA" id="ARBA00023098"/>
    </source>
</evidence>
<keyword evidence="16" id="KW-0560">Oxidoreductase</keyword>
<dbReference type="Gene3D" id="1.10.540.10">
    <property type="entry name" value="Acyl-CoA dehydrogenase/oxidase, N-terminal domain"/>
    <property type="match status" value="1"/>
</dbReference>
<feature type="domain" description="Acyl-CoA dehydrogenase/oxidase C-terminal" evidence="33">
    <location>
        <begin position="2283"/>
        <end position="2429"/>
    </location>
</feature>
<evidence type="ECO:0000259" key="38">
    <source>
        <dbReference type="Pfam" id="PF20518"/>
    </source>
</evidence>
<comment type="pathway">
    <text evidence="3">Lipid metabolism; mitochondrial fatty acid beta-oxidation.</text>
</comment>
<dbReference type="InterPro" id="IPR041221">
    <property type="entry name" value="APC1_C"/>
</dbReference>
<evidence type="ECO:0000256" key="3">
    <source>
        <dbReference type="ARBA" id="ARBA00005198"/>
    </source>
</evidence>
<evidence type="ECO:0000256" key="2">
    <source>
        <dbReference type="ARBA" id="ARBA00004305"/>
    </source>
</evidence>